<keyword evidence="3" id="KW-0614">Plasmid</keyword>
<reference evidence="3 4" key="1">
    <citation type="journal article" date="2010" name="Stand. Genomic Sci.">
        <title>Complete genome sequence of Spirosoma linguale type strain (1).</title>
        <authorList>
            <person name="Lail K."/>
            <person name="Sikorski J."/>
            <person name="Saunders E."/>
            <person name="Lapidus A."/>
            <person name="Glavina Del Rio T."/>
            <person name="Copeland A."/>
            <person name="Tice H."/>
            <person name="Cheng J.-F."/>
            <person name="Lucas S."/>
            <person name="Nolan M."/>
            <person name="Bruce D."/>
            <person name="Goodwin L."/>
            <person name="Pitluck S."/>
            <person name="Ivanova N."/>
            <person name="Mavromatis K."/>
            <person name="Ovchinnikova G."/>
            <person name="Pati A."/>
            <person name="Chen A."/>
            <person name="Palaniappan K."/>
            <person name="Land M."/>
            <person name="Hauser L."/>
            <person name="Chang Y.-J."/>
            <person name="Jeffries C.D."/>
            <person name="Chain P."/>
            <person name="Brettin T."/>
            <person name="Detter J.C."/>
            <person name="Schuetze A."/>
            <person name="Rohde M."/>
            <person name="Tindall B.J."/>
            <person name="Goeker M."/>
            <person name="Bristow J."/>
            <person name="Eisen J.A."/>
            <person name="Markowitz V."/>
            <person name="Hugenholtz P."/>
            <person name="Kyrpides N.C."/>
            <person name="Klenk H.-P."/>
            <person name="Chen F."/>
        </authorList>
    </citation>
    <scope>NUCLEOTIDE SEQUENCE [LARGE SCALE GENOMIC DNA]</scope>
    <source>
        <strain evidence="4">ATCC 33905 / DSM 74 / LMG 10896 / Claus 1</strain>
    </source>
</reference>
<evidence type="ECO:0000256" key="2">
    <source>
        <dbReference type="RuleBase" id="RU363072"/>
    </source>
</evidence>
<dbReference type="InterPro" id="IPR038673">
    <property type="entry name" value="OprB_sf"/>
</dbReference>
<evidence type="ECO:0000313" key="3">
    <source>
        <dbReference type="EMBL" id="ADB42747.1"/>
    </source>
</evidence>
<dbReference type="Pfam" id="PF04966">
    <property type="entry name" value="OprB"/>
    <property type="match status" value="1"/>
</dbReference>
<keyword evidence="4" id="KW-1185">Reference proteome</keyword>
<dbReference type="AlphaFoldDB" id="D2QVB5"/>
<sequence length="458" mass="50409">MSKSLPIALAWLLYFPPTVAQTLKPDSLNRFVINFQLTGISQSHPAFNAPYGGQNSQISEATEAFSVTSTLFIGYRLWRGGALYVNPEMAGGRGVGKTLGIAGFPNGETFRIGNPEPVPYLARAFFRQHFSLRGRGDQARTPTQFKGASLNQVAEYVPDHRFTLTVGKFSLADVFDGNSYSHDPRSQFMNWALMSNGAWDYPANTRGYTLGIIGELVTPRIALRASGALVPQIANLSQLDFNVSKVNGFVLEVEKPVLVFKRKGIIRLLVFNNKTRGGVYKTAIDKWVASGYTDSLSVNVSDPRDAQGAYIYNGATKYGVGINTELALSKDVGIFAKYSWNDGRSASWVFAEIDRSLNGGISIKGARWKRGNDVFGAGLVINGLSPDHRDFLSVGGYGFMIGDGKLTYGTENIFETYYKATINSSLHLSLNYQLIQNPAYNKDRGPIQLWALRVHVDY</sequence>
<evidence type="ECO:0000256" key="1">
    <source>
        <dbReference type="ARBA" id="ARBA00008769"/>
    </source>
</evidence>
<dbReference type="InterPro" id="IPR007049">
    <property type="entry name" value="Carb-sel_porin_OprB"/>
</dbReference>
<protein>
    <submittedName>
        <fullName evidence="3">Carbohydrate-selective porin OprB</fullName>
    </submittedName>
</protein>
<dbReference type="GO" id="GO:0008643">
    <property type="term" value="P:carbohydrate transport"/>
    <property type="evidence" value="ECO:0007669"/>
    <property type="project" value="InterPro"/>
</dbReference>
<keyword evidence="2" id="KW-0732">Signal</keyword>
<name>D2QVB5_SPILD</name>
<feature type="chain" id="PRO_5007230806" evidence="2">
    <location>
        <begin position="21"/>
        <end position="458"/>
    </location>
</feature>
<gene>
    <name evidence="3" type="ordered locus">Slin_6797</name>
</gene>
<comment type="similarity">
    <text evidence="1 2">Belongs to the OprB family.</text>
</comment>
<dbReference type="GO" id="GO:0015288">
    <property type="term" value="F:porin activity"/>
    <property type="evidence" value="ECO:0007669"/>
    <property type="project" value="InterPro"/>
</dbReference>
<organism evidence="3 4">
    <name type="scientific">Spirosoma linguale (strain ATCC 33905 / DSM 74 / LMG 10896 / Claus 1)</name>
    <dbReference type="NCBI Taxonomy" id="504472"/>
    <lineage>
        <taxon>Bacteria</taxon>
        <taxon>Pseudomonadati</taxon>
        <taxon>Bacteroidota</taxon>
        <taxon>Cytophagia</taxon>
        <taxon>Cytophagales</taxon>
        <taxon>Cytophagaceae</taxon>
        <taxon>Spirosoma</taxon>
    </lineage>
</organism>
<accession>D2QVB5</accession>
<dbReference type="GO" id="GO:0016020">
    <property type="term" value="C:membrane"/>
    <property type="evidence" value="ECO:0007669"/>
    <property type="project" value="InterPro"/>
</dbReference>
<dbReference type="Proteomes" id="UP000002028">
    <property type="component" value="Plasmid pSLIN01"/>
</dbReference>
<evidence type="ECO:0000313" key="4">
    <source>
        <dbReference type="Proteomes" id="UP000002028"/>
    </source>
</evidence>
<dbReference type="EMBL" id="CP001770">
    <property type="protein sequence ID" value="ADB42747.1"/>
    <property type="molecule type" value="Genomic_DNA"/>
</dbReference>
<dbReference type="Gene3D" id="2.40.160.180">
    <property type="entry name" value="Carbohydrate-selective porin OprB"/>
    <property type="match status" value="1"/>
</dbReference>
<dbReference type="RefSeq" id="WP_012931229.1">
    <property type="nucleotide sequence ID" value="NC_013731.1"/>
</dbReference>
<dbReference type="KEGG" id="sli:Slin_6797"/>
<geneLocation type="plasmid" evidence="3 4">
    <name>pSLIN01</name>
</geneLocation>
<feature type="signal peptide" evidence="2">
    <location>
        <begin position="1"/>
        <end position="20"/>
    </location>
</feature>
<proteinExistence type="inferred from homology"/>
<dbReference type="HOGENOM" id="CLU_545978_0_0_10"/>